<reference evidence="6" key="2">
    <citation type="submission" date="2021-04" db="EMBL/GenBank/DDBJ databases">
        <authorList>
            <person name="Gilroy R."/>
        </authorList>
    </citation>
    <scope>NUCLEOTIDE SEQUENCE</scope>
    <source>
        <strain evidence="6">CHK196-3914</strain>
    </source>
</reference>
<dbReference type="PIRSF" id="PIRSF026782">
    <property type="entry name" value="CbiD"/>
    <property type="match status" value="1"/>
</dbReference>
<dbReference type="EC" id="2.1.1.195" evidence="5"/>
<keyword evidence="4 5" id="KW-0949">S-adenosyl-L-methionine</keyword>
<keyword evidence="2 5" id="KW-0489">Methyltransferase</keyword>
<comment type="function">
    <text evidence="5">Catalyzes the methylation of C-1 in cobalt-precorrin-5B to form cobalt-precorrin-6A.</text>
</comment>
<dbReference type="AlphaFoldDB" id="A0A9D2G9U8"/>
<dbReference type="HAMAP" id="MF_00787">
    <property type="entry name" value="CbiD"/>
    <property type="match status" value="1"/>
</dbReference>
<dbReference type="GO" id="GO:0032259">
    <property type="term" value="P:methylation"/>
    <property type="evidence" value="ECO:0007669"/>
    <property type="project" value="UniProtKB-KW"/>
</dbReference>
<sequence>MKPDIGRTRSGLRLGYTTGSCAAAAAKAAAQMLLSGEQMEHVRLMTPKGIELYLDVECITRTAEYAECAVRKFSGDDPDVTDGLLVFARVEIEEEPEKPGRKDTESCFDEDGIIIDGGEGVGRVAKPGLEQHVGQAAINRVPRRMIGRAVNEIRRIYGFSDLLRVTISIPGGEETAKRTFNPRLGIEGGLSVLGTSGIVEPMSEKALTDTIWLEMKMLRENGHRYCYVVPGNYGTDFLRETLQADPFLAVKCSNYVGETIDDARLLGMKGILLIGHVGKFIKLAAGVMNTHSRQADCRMEVFASHAAMAGADRETVRRLMQCINTAEAIGILKERRVLKQVMETVMDRIDFYLRQRAGEELAIGAIVFSLEDGILGRTKKAEMLLQRIRGGKSGICRET</sequence>
<comment type="pathway">
    <text evidence="5">Cofactor biosynthesis; adenosylcobalamin biosynthesis; cob(II)yrinate a,c-diamide from sirohydrochlorin (anaerobic route): step 6/10.</text>
</comment>
<evidence type="ECO:0000313" key="6">
    <source>
        <dbReference type="EMBL" id="HIZ75778.1"/>
    </source>
</evidence>
<evidence type="ECO:0000256" key="2">
    <source>
        <dbReference type="ARBA" id="ARBA00022603"/>
    </source>
</evidence>
<dbReference type="SUPFAM" id="SSF111342">
    <property type="entry name" value="CbiD-like"/>
    <property type="match status" value="1"/>
</dbReference>
<dbReference type="GO" id="GO:0019251">
    <property type="term" value="P:anaerobic cobalamin biosynthetic process"/>
    <property type="evidence" value="ECO:0007669"/>
    <property type="project" value="UniProtKB-UniRule"/>
</dbReference>
<dbReference type="InterPro" id="IPR002748">
    <property type="entry name" value="CbiD"/>
</dbReference>
<evidence type="ECO:0000256" key="5">
    <source>
        <dbReference type="HAMAP-Rule" id="MF_00787"/>
    </source>
</evidence>
<dbReference type="NCBIfam" id="TIGR00312">
    <property type="entry name" value="cbiD"/>
    <property type="match status" value="1"/>
</dbReference>
<comment type="caution">
    <text evidence="6">The sequence shown here is derived from an EMBL/GenBank/DDBJ whole genome shotgun (WGS) entry which is preliminary data.</text>
</comment>
<gene>
    <name evidence="5 6" type="primary">cbiD</name>
    <name evidence="6" type="ORF">H9723_11155</name>
</gene>
<dbReference type="PANTHER" id="PTHR35863">
    <property type="entry name" value="COBALT-PRECORRIN-5B C(1)-METHYLTRANSFERASE"/>
    <property type="match status" value="1"/>
</dbReference>
<dbReference type="GO" id="GO:0008168">
    <property type="term" value="F:methyltransferase activity"/>
    <property type="evidence" value="ECO:0007669"/>
    <property type="project" value="UniProtKB-UniRule"/>
</dbReference>
<keyword evidence="1 5" id="KW-0169">Cobalamin biosynthesis</keyword>
<dbReference type="InterPro" id="IPR036074">
    <property type="entry name" value="CbiD_sf"/>
</dbReference>
<reference evidence="6" key="1">
    <citation type="journal article" date="2021" name="PeerJ">
        <title>Extensive microbial diversity within the chicken gut microbiome revealed by metagenomics and culture.</title>
        <authorList>
            <person name="Gilroy R."/>
            <person name="Ravi A."/>
            <person name="Getino M."/>
            <person name="Pursley I."/>
            <person name="Horton D.L."/>
            <person name="Alikhan N.F."/>
            <person name="Baker D."/>
            <person name="Gharbi K."/>
            <person name="Hall N."/>
            <person name="Watson M."/>
            <person name="Adriaenssens E.M."/>
            <person name="Foster-Nyarko E."/>
            <person name="Jarju S."/>
            <person name="Secka A."/>
            <person name="Antonio M."/>
            <person name="Oren A."/>
            <person name="Chaudhuri R.R."/>
            <person name="La Ragione R."/>
            <person name="Hildebrand F."/>
            <person name="Pallen M.J."/>
        </authorList>
    </citation>
    <scope>NUCLEOTIDE SEQUENCE</scope>
    <source>
        <strain evidence="6">CHK196-3914</strain>
    </source>
</reference>
<dbReference type="PANTHER" id="PTHR35863:SF1">
    <property type="entry name" value="COBALT-PRECORRIN-5B C(1)-METHYLTRANSFERASE"/>
    <property type="match status" value="1"/>
</dbReference>
<comment type="catalytic activity">
    <reaction evidence="5">
        <text>Co-precorrin-5B + S-adenosyl-L-methionine = Co-precorrin-6A + S-adenosyl-L-homocysteine</text>
        <dbReference type="Rhea" id="RHEA:26285"/>
        <dbReference type="ChEBI" id="CHEBI:57856"/>
        <dbReference type="ChEBI" id="CHEBI:59789"/>
        <dbReference type="ChEBI" id="CHEBI:60063"/>
        <dbReference type="ChEBI" id="CHEBI:60064"/>
        <dbReference type="EC" id="2.1.1.195"/>
    </reaction>
</comment>
<dbReference type="Proteomes" id="UP000824116">
    <property type="component" value="Unassembled WGS sequence"/>
</dbReference>
<dbReference type="EMBL" id="DXAY01000260">
    <property type="protein sequence ID" value="HIZ75778.1"/>
    <property type="molecule type" value="Genomic_DNA"/>
</dbReference>
<dbReference type="Pfam" id="PF01888">
    <property type="entry name" value="CbiD"/>
    <property type="match status" value="1"/>
</dbReference>
<proteinExistence type="inferred from homology"/>
<protein>
    <recommendedName>
        <fullName evidence="5">Cobalt-precorrin-5B C(1)-methyltransferase</fullName>
        <ecNumber evidence="5">2.1.1.195</ecNumber>
    </recommendedName>
    <alternativeName>
        <fullName evidence="5">Cobalt-precorrin-6A synthase</fullName>
    </alternativeName>
</protein>
<evidence type="ECO:0000313" key="7">
    <source>
        <dbReference type="Proteomes" id="UP000824116"/>
    </source>
</evidence>
<evidence type="ECO:0000256" key="1">
    <source>
        <dbReference type="ARBA" id="ARBA00022573"/>
    </source>
</evidence>
<keyword evidence="3 5" id="KW-0808">Transferase</keyword>
<comment type="similarity">
    <text evidence="5">Belongs to the CbiD family.</text>
</comment>
<dbReference type="Gene3D" id="3.30.2110.10">
    <property type="entry name" value="CbiD-like"/>
    <property type="match status" value="1"/>
</dbReference>
<organism evidence="6 7">
    <name type="scientific">Candidatus Mediterraneibacter stercoravium</name>
    <dbReference type="NCBI Taxonomy" id="2838685"/>
    <lineage>
        <taxon>Bacteria</taxon>
        <taxon>Bacillati</taxon>
        <taxon>Bacillota</taxon>
        <taxon>Clostridia</taxon>
        <taxon>Lachnospirales</taxon>
        <taxon>Lachnospiraceae</taxon>
        <taxon>Mediterraneibacter</taxon>
    </lineage>
</organism>
<evidence type="ECO:0000256" key="3">
    <source>
        <dbReference type="ARBA" id="ARBA00022679"/>
    </source>
</evidence>
<accession>A0A9D2G9U8</accession>
<name>A0A9D2G9U8_9FIRM</name>
<evidence type="ECO:0000256" key="4">
    <source>
        <dbReference type="ARBA" id="ARBA00022691"/>
    </source>
</evidence>